<proteinExistence type="predicted"/>
<protein>
    <submittedName>
        <fullName evidence="1">Peptidase inhibitor family I36 protein</fullName>
    </submittedName>
</protein>
<sequence length="219" mass="24142">MVIRLFLVIAALCVAVFTLYFFAMQSTPGTTRYAVFKPDMSAAQSAQVQQLIDEQLIRKAGGRQVSPIQVVYDEGAVVVTFPIPGENHQSDGICDFGYLCLWENPGFTGRKLSLLSKPSSRPVNLTDYNFGKQVSSWQHNNKIHTVKIFGIDGPGAIGNMMMSNIKEVRLGRGCCPFSIPEKASASGVWTEVHGQDRLAPYDDRIVSIAFSPMFVLFAQ</sequence>
<dbReference type="Proteomes" id="UP001299876">
    <property type="component" value="Unassembled WGS sequence"/>
</dbReference>
<organism evidence="1 2">
    <name type="scientific">Pseudomonas violetae</name>
    <dbReference type="NCBI Taxonomy" id="2915813"/>
    <lineage>
        <taxon>Bacteria</taxon>
        <taxon>Pseudomonadati</taxon>
        <taxon>Pseudomonadota</taxon>
        <taxon>Gammaproteobacteria</taxon>
        <taxon>Pseudomonadales</taxon>
        <taxon>Pseudomonadaceae</taxon>
        <taxon>Pseudomonas</taxon>
    </lineage>
</organism>
<gene>
    <name evidence="1" type="ORF">L9059_15430</name>
</gene>
<dbReference type="Pfam" id="PF03995">
    <property type="entry name" value="Inhibitor_I36"/>
    <property type="match status" value="1"/>
</dbReference>
<evidence type="ECO:0000313" key="1">
    <source>
        <dbReference type="EMBL" id="MCK1791560.1"/>
    </source>
</evidence>
<dbReference type="RefSeq" id="WP_247291870.1">
    <property type="nucleotide sequence ID" value="NZ_JAKNRW010000011.1"/>
</dbReference>
<name>A0ABT0F0V4_9PSED</name>
<comment type="caution">
    <text evidence="1">The sequence shown here is derived from an EMBL/GenBank/DDBJ whole genome shotgun (WGS) entry which is preliminary data.</text>
</comment>
<reference evidence="1 2" key="1">
    <citation type="submission" date="2022-02" db="EMBL/GenBank/DDBJ databases">
        <title>Comparative genomics of the first Antarctic Pseudomonas spp. capable of biotransforming 2,4,6-Trinitrotoluene.</title>
        <authorList>
            <person name="Cabrera M.A."/>
            <person name="Marquez S.L."/>
            <person name="Perez-Donoso J.M."/>
        </authorList>
    </citation>
    <scope>NUCLEOTIDE SEQUENCE [LARGE SCALE GENOMIC DNA]</scope>
    <source>
        <strain evidence="1 2">TNT19</strain>
    </source>
</reference>
<accession>A0ABT0F0V4</accession>
<evidence type="ECO:0000313" key="2">
    <source>
        <dbReference type="Proteomes" id="UP001299876"/>
    </source>
</evidence>
<keyword evidence="2" id="KW-1185">Reference proteome</keyword>
<dbReference type="EMBL" id="JAKNRW010000011">
    <property type="protein sequence ID" value="MCK1791560.1"/>
    <property type="molecule type" value="Genomic_DNA"/>
</dbReference>